<gene>
    <name evidence="1" type="ORF">RND15_30565</name>
</gene>
<name>A0ABU2XPP3_9ACTN</name>
<organism evidence="1 2">
    <name type="scientific">Streptomyces lonegramiae</name>
    <dbReference type="NCBI Taxonomy" id="3075524"/>
    <lineage>
        <taxon>Bacteria</taxon>
        <taxon>Bacillati</taxon>
        <taxon>Actinomycetota</taxon>
        <taxon>Actinomycetes</taxon>
        <taxon>Kitasatosporales</taxon>
        <taxon>Streptomycetaceae</taxon>
        <taxon>Streptomyces</taxon>
    </lineage>
</organism>
<accession>A0ABU2XPP3</accession>
<dbReference type="EMBL" id="JAVRFD010000017">
    <property type="protein sequence ID" value="MDT0547015.1"/>
    <property type="molecule type" value="Genomic_DNA"/>
</dbReference>
<proteinExistence type="predicted"/>
<evidence type="ECO:0000313" key="2">
    <source>
        <dbReference type="Proteomes" id="UP001180754"/>
    </source>
</evidence>
<evidence type="ECO:0000313" key="1">
    <source>
        <dbReference type="EMBL" id="MDT0547015.1"/>
    </source>
</evidence>
<dbReference type="RefSeq" id="WP_311727520.1">
    <property type="nucleotide sequence ID" value="NZ_JAVRFD010000017.1"/>
</dbReference>
<reference evidence="1" key="1">
    <citation type="submission" date="2024-05" db="EMBL/GenBank/DDBJ databases">
        <title>30 novel species of actinomycetes from the DSMZ collection.</title>
        <authorList>
            <person name="Nouioui I."/>
        </authorList>
    </citation>
    <scope>NUCLEOTIDE SEQUENCE</scope>
    <source>
        <strain evidence="1">DSM 41529</strain>
    </source>
</reference>
<protein>
    <submittedName>
        <fullName evidence="1">Uncharacterized protein</fullName>
    </submittedName>
</protein>
<comment type="caution">
    <text evidence="1">The sequence shown here is derived from an EMBL/GenBank/DDBJ whole genome shotgun (WGS) entry which is preliminary data.</text>
</comment>
<dbReference type="Proteomes" id="UP001180754">
    <property type="component" value="Unassembled WGS sequence"/>
</dbReference>
<keyword evidence="2" id="KW-1185">Reference proteome</keyword>
<sequence length="61" mass="6628">MCLGNRCRLALAALILADEATAPELGLYLDDRDVPDPWGKEPDAFADVVRLIENGAPQHLP</sequence>